<dbReference type="EMBL" id="WMBQ01000002">
    <property type="protein sequence ID" value="MTD95231.1"/>
    <property type="molecule type" value="Genomic_DNA"/>
</dbReference>
<protein>
    <submittedName>
        <fullName evidence="2">Uncharacterized protein</fullName>
    </submittedName>
</protein>
<keyword evidence="3" id="KW-1185">Reference proteome</keyword>
<dbReference type="RefSeq" id="WP_154739794.1">
    <property type="nucleotide sequence ID" value="NZ_WMBQ01000002.1"/>
</dbReference>
<evidence type="ECO:0000256" key="1">
    <source>
        <dbReference type="SAM" id="MobiDB-lite"/>
    </source>
</evidence>
<dbReference type="AlphaFoldDB" id="A0A6I3KR86"/>
<accession>A0A6I3KR86</accession>
<gene>
    <name evidence="2" type="ORF">GIW81_12900</name>
</gene>
<feature type="region of interest" description="Disordered" evidence="1">
    <location>
        <begin position="1"/>
        <end position="48"/>
    </location>
</feature>
<feature type="compositionally biased region" description="Basic and acidic residues" evidence="1">
    <location>
        <begin position="1"/>
        <end position="11"/>
    </location>
</feature>
<reference evidence="2 3" key="1">
    <citation type="submission" date="2019-11" db="EMBL/GenBank/DDBJ databases">
        <title>Identification of a novel strain.</title>
        <authorList>
            <person name="Xu Q."/>
            <person name="Wang G."/>
        </authorList>
    </citation>
    <scope>NUCLEOTIDE SEQUENCE [LARGE SCALE GENOMIC DNA]</scope>
    <source>
        <strain evidence="3">xq</strain>
    </source>
</reference>
<comment type="caution">
    <text evidence="2">The sequence shown here is derived from an EMBL/GenBank/DDBJ whole genome shotgun (WGS) entry which is preliminary data.</text>
</comment>
<name>A0A6I3KR86_9HYPH</name>
<evidence type="ECO:0000313" key="2">
    <source>
        <dbReference type="EMBL" id="MTD95231.1"/>
    </source>
</evidence>
<dbReference type="Proteomes" id="UP000440694">
    <property type="component" value="Unassembled WGS sequence"/>
</dbReference>
<proteinExistence type="predicted"/>
<organism evidence="2 3">
    <name type="scientific">Hyphomicrobium album</name>
    <dbReference type="NCBI Taxonomy" id="2665159"/>
    <lineage>
        <taxon>Bacteria</taxon>
        <taxon>Pseudomonadati</taxon>
        <taxon>Pseudomonadota</taxon>
        <taxon>Alphaproteobacteria</taxon>
        <taxon>Hyphomicrobiales</taxon>
        <taxon>Hyphomicrobiaceae</taxon>
        <taxon>Hyphomicrobium</taxon>
    </lineage>
</organism>
<evidence type="ECO:0000313" key="3">
    <source>
        <dbReference type="Proteomes" id="UP000440694"/>
    </source>
</evidence>
<sequence length="181" mass="18943">MATRSDDRAGESRVAGYEPTRPSKLRADAPPPLPPPAERHSDGFGTADEDGLRMLAALETLSSLEPDYSDDLAAEASVTIIESFGDDVVAEALTSDMPNRPLRALLHEDKGPELLLNGYETFLGPGDEATVEIVEIGAAFAEDTAGTEQPAIQSTSLAERIAAVAGRGATGSRFFKALSGG</sequence>